<proteinExistence type="predicted"/>
<dbReference type="Gene3D" id="3.30.360.10">
    <property type="entry name" value="Dihydrodipicolinate Reductase, domain 2"/>
    <property type="match status" value="1"/>
</dbReference>
<dbReference type="InterPro" id="IPR036291">
    <property type="entry name" value="NAD(P)-bd_dom_sf"/>
</dbReference>
<comment type="caution">
    <text evidence="4">The sequence shown here is derived from an EMBL/GenBank/DDBJ whole genome shotgun (WGS) entry which is preliminary data.</text>
</comment>
<dbReference type="Gene3D" id="2.60.40.1190">
    <property type="match status" value="1"/>
</dbReference>
<dbReference type="PANTHER" id="PTHR43377:SF2">
    <property type="entry name" value="BINDING ROSSMANN FOLD OXIDOREDUCTASE, PUTATIVE (AFU_ORTHOLOGUE AFUA_4G00560)-RELATED"/>
    <property type="match status" value="1"/>
</dbReference>
<name>A0A0G0MU68_9BACT</name>
<dbReference type="InterPro" id="IPR051450">
    <property type="entry name" value="Gfo/Idh/MocA_Oxidoreductases"/>
</dbReference>
<gene>
    <name evidence="4" type="ORF">UT30_C0015G0012</name>
</gene>
<feature type="domain" description="Carbohydrate-binding" evidence="3">
    <location>
        <begin position="379"/>
        <end position="566"/>
    </location>
</feature>
<organism evidence="4 5">
    <name type="scientific">Candidatus Uhrbacteria bacterium GW2011_GWF2_39_13</name>
    <dbReference type="NCBI Taxonomy" id="1618995"/>
    <lineage>
        <taxon>Bacteria</taxon>
        <taxon>Candidatus Uhriibacteriota</taxon>
    </lineage>
</organism>
<sequence length="567" mass="64182">MKKIRFGIVGCGQISQVGHIPNLLQIDEAEIMAVSDINMENLEKAGKLVPGAEKFSDFSKMLSKSKADAVIIASPNWLHCEQTIAALEAGKHVFCEKPSGITLDQGEKIRQAWKKSGKTLQIGHELRHAKVFETAKEKIKEGLIGNIKMIRYSEFRKPLLPGWRQTGETGGVMLEKNSHFFDLFNWFADSSPQRVYSSGSNDVNKESPLIDNCFVTVEYENGVRASLTMCLFCEHGGENTFELVGEKGFLRIKNESLQIFIRETGEKLEMDSSLGNPEGMHMGCRRQLEHFMNCIRLGKYPLNNMDTTIQTLKLSLAAEESVKAGTIINVQNEDYLKKNISDNLRVVLGMEYKVKKIARDFSVDGNPAKSEWEEALELKISNWPWHDYAKYPVPEVSVKCLYSEKGIYVLFNVRERFILAKYTEYQGPAWKDSCVEFFAAPDKAGYFNFEINCIGNLLLHWNKQGEKVLVPAEDITDLKIKSSLGNAAIEKALPCPNEGYAVECFFPFTIFMKYSNVELPVSGKSWKANFYKCGDETPEPSWGSWSLVSKPKPSFHHPEYFGKIIFE</sequence>
<dbReference type="AlphaFoldDB" id="A0A0G0MU68"/>
<dbReference type="InterPro" id="IPR000683">
    <property type="entry name" value="Gfo/Idh/MocA-like_OxRdtase_N"/>
</dbReference>
<dbReference type="Pfam" id="PF16011">
    <property type="entry name" value="CBM9_2"/>
    <property type="match status" value="1"/>
</dbReference>
<dbReference type="GO" id="GO:0000166">
    <property type="term" value="F:nucleotide binding"/>
    <property type="evidence" value="ECO:0007669"/>
    <property type="project" value="InterPro"/>
</dbReference>
<dbReference type="GO" id="GO:0030246">
    <property type="term" value="F:carbohydrate binding"/>
    <property type="evidence" value="ECO:0007669"/>
    <property type="project" value="InterPro"/>
</dbReference>
<accession>A0A0G0MU68</accession>
<evidence type="ECO:0000259" key="2">
    <source>
        <dbReference type="Pfam" id="PF02894"/>
    </source>
</evidence>
<dbReference type="CDD" id="cd09620">
    <property type="entry name" value="CBM9_like_3"/>
    <property type="match status" value="1"/>
</dbReference>
<dbReference type="Proteomes" id="UP000033935">
    <property type="component" value="Unassembled WGS sequence"/>
</dbReference>
<feature type="domain" description="Gfo/Idh/MocA-like oxidoreductase N-terminal" evidence="1">
    <location>
        <begin position="4"/>
        <end position="124"/>
    </location>
</feature>
<dbReference type="InterPro" id="IPR004104">
    <property type="entry name" value="Gfo/Idh/MocA-like_OxRdtase_C"/>
</dbReference>
<dbReference type="GO" id="GO:0016052">
    <property type="term" value="P:carbohydrate catabolic process"/>
    <property type="evidence" value="ECO:0007669"/>
    <property type="project" value="InterPro"/>
</dbReference>
<dbReference type="SUPFAM" id="SSF55347">
    <property type="entry name" value="Glyceraldehyde-3-phosphate dehydrogenase-like, C-terminal domain"/>
    <property type="match status" value="1"/>
</dbReference>
<reference evidence="4 5" key="1">
    <citation type="journal article" date="2015" name="Nature">
        <title>rRNA introns, odd ribosomes, and small enigmatic genomes across a large radiation of phyla.</title>
        <authorList>
            <person name="Brown C.T."/>
            <person name="Hug L.A."/>
            <person name="Thomas B.C."/>
            <person name="Sharon I."/>
            <person name="Castelle C.J."/>
            <person name="Singh A."/>
            <person name="Wilkins M.J."/>
            <person name="Williams K.H."/>
            <person name="Banfield J.F."/>
        </authorList>
    </citation>
    <scope>NUCLEOTIDE SEQUENCE [LARGE SCALE GENOMIC DNA]</scope>
</reference>
<dbReference type="PANTHER" id="PTHR43377">
    <property type="entry name" value="BILIVERDIN REDUCTASE A"/>
    <property type="match status" value="1"/>
</dbReference>
<evidence type="ECO:0000259" key="3">
    <source>
        <dbReference type="Pfam" id="PF16011"/>
    </source>
</evidence>
<dbReference type="SUPFAM" id="SSF49344">
    <property type="entry name" value="CBD9-like"/>
    <property type="match status" value="1"/>
</dbReference>
<dbReference type="PATRIC" id="fig|1618995.3.peg.714"/>
<protein>
    <submittedName>
        <fullName evidence="4">Oxidoreductase domain protein</fullName>
    </submittedName>
</protein>
<dbReference type="SUPFAM" id="SSF51735">
    <property type="entry name" value="NAD(P)-binding Rossmann-fold domains"/>
    <property type="match status" value="1"/>
</dbReference>
<dbReference type="Gene3D" id="3.40.50.720">
    <property type="entry name" value="NAD(P)-binding Rossmann-like Domain"/>
    <property type="match status" value="1"/>
</dbReference>
<evidence type="ECO:0000313" key="5">
    <source>
        <dbReference type="Proteomes" id="UP000033935"/>
    </source>
</evidence>
<evidence type="ECO:0000313" key="4">
    <source>
        <dbReference type="EMBL" id="KKR03976.1"/>
    </source>
</evidence>
<evidence type="ECO:0000259" key="1">
    <source>
        <dbReference type="Pfam" id="PF01408"/>
    </source>
</evidence>
<dbReference type="Pfam" id="PF02894">
    <property type="entry name" value="GFO_IDH_MocA_C"/>
    <property type="match status" value="1"/>
</dbReference>
<dbReference type="GO" id="GO:0004553">
    <property type="term" value="F:hydrolase activity, hydrolyzing O-glycosyl compounds"/>
    <property type="evidence" value="ECO:0007669"/>
    <property type="project" value="InterPro"/>
</dbReference>
<dbReference type="Pfam" id="PF01408">
    <property type="entry name" value="GFO_IDH_MocA"/>
    <property type="match status" value="1"/>
</dbReference>
<dbReference type="InterPro" id="IPR010502">
    <property type="entry name" value="Carb-bd_dom_fam9"/>
</dbReference>
<dbReference type="EMBL" id="LBWG01000015">
    <property type="protein sequence ID" value="KKR03976.1"/>
    <property type="molecule type" value="Genomic_DNA"/>
</dbReference>
<feature type="domain" description="Gfo/Idh/MocA-like oxidoreductase C-terminal" evidence="2">
    <location>
        <begin position="136"/>
        <end position="328"/>
    </location>
</feature>